<protein>
    <submittedName>
        <fullName evidence="1">Uncharacterized protein</fullName>
    </submittedName>
</protein>
<name>A0ABY4QP44_9MYCO</name>
<dbReference type="EMBL" id="CP097320">
    <property type="protein sequence ID" value="UQX12272.1"/>
    <property type="molecule type" value="Genomic_DNA"/>
</dbReference>
<evidence type="ECO:0000313" key="2">
    <source>
        <dbReference type="Proteomes" id="UP001056610"/>
    </source>
</evidence>
<sequence>MATTDRLIVTGGADGPLQATVFACIISVHMNAGLPGERPATASGSWAW</sequence>
<organism evidence="1 2">
    <name type="scientific">Candidatus Mycobacterium methanotrophicum</name>
    <dbReference type="NCBI Taxonomy" id="2943498"/>
    <lineage>
        <taxon>Bacteria</taxon>
        <taxon>Bacillati</taxon>
        <taxon>Actinomycetota</taxon>
        <taxon>Actinomycetes</taxon>
        <taxon>Mycobacteriales</taxon>
        <taxon>Mycobacteriaceae</taxon>
        <taxon>Mycobacterium</taxon>
    </lineage>
</organism>
<keyword evidence="2" id="KW-1185">Reference proteome</keyword>
<proteinExistence type="predicted"/>
<accession>A0ABY4QP44</accession>
<reference evidence="1" key="1">
    <citation type="submission" date="2022-05" db="EMBL/GenBank/DDBJ databases">
        <title>A methanotrophic Mycobacterium dominates a cave microbial ecosystem.</title>
        <authorList>
            <person name="Van Spanning R.J.M."/>
            <person name="Guan Q."/>
            <person name="Melkonian C."/>
            <person name="Gallant J."/>
            <person name="Polerecky L."/>
            <person name="Flot J.-F."/>
            <person name="Brandt B.W."/>
            <person name="Braster M."/>
            <person name="Iturbe Espinoza P."/>
            <person name="Aerts J."/>
            <person name="Meima-Franke M."/>
            <person name="Piersma S.R."/>
            <person name="Bunduc C."/>
            <person name="Ummels R."/>
            <person name="Pain A."/>
            <person name="Fleming E.J."/>
            <person name="van der Wel N."/>
            <person name="Gherman V.D."/>
            <person name="Sarbu S.M."/>
            <person name="Bodelier P.L.E."/>
            <person name="Bitter W."/>
        </authorList>
    </citation>
    <scope>NUCLEOTIDE SEQUENCE</scope>
    <source>
        <strain evidence="1">Sulfur Cave</strain>
    </source>
</reference>
<dbReference type="Proteomes" id="UP001056610">
    <property type="component" value="Chromosome"/>
</dbReference>
<dbReference type="RefSeq" id="WP_249763203.1">
    <property type="nucleotide sequence ID" value="NZ_CP097320.1"/>
</dbReference>
<gene>
    <name evidence="1" type="ORF">M5I08_08355</name>
</gene>
<evidence type="ECO:0000313" key="1">
    <source>
        <dbReference type="EMBL" id="UQX12272.1"/>
    </source>
</evidence>